<protein>
    <submittedName>
        <fullName evidence="2">Uncharacterized protein</fullName>
    </submittedName>
</protein>
<proteinExistence type="predicted"/>
<evidence type="ECO:0000256" key="1">
    <source>
        <dbReference type="SAM" id="MobiDB-lite"/>
    </source>
</evidence>
<reference evidence="2 3" key="1">
    <citation type="submission" date="2019-03" db="EMBL/GenBank/DDBJ databases">
        <title>Burkholderia cepacia outbreak.</title>
        <authorList>
            <person name="Farzana R."/>
            <person name="Walsh T.R."/>
        </authorList>
    </citation>
    <scope>NUCLEOTIDE SEQUENCE [LARGE SCALE GENOMIC DNA]</scope>
    <source>
        <strain evidence="3">d13</strain>
    </source>
</reference>
<gene>
    <name evidence="2" type="ORF">E3D37_42135</name>
</gene>
<evidence type="ECO:0000313" key="2">
    <source>
        <dbReference type="EMBL" id="TEU32851.1"/>
    </source>
</evidence>
<name>A0AAX2RAI7_BURCE</name>
<dbReference type="AlphaFoldDB" id="A0AAX2RAI7"/>
<feature type="region of interest" description="Disordered" evidence="1">
    <location>
        <begin position="1"/>
        <end position="67"/>
    </location>
</feature>
<sequence length="67" mass="7278">MSTKRRADGAAASVHQPMAMHANRRQAAKRDGYTPDRPPNVTSQLATYRDGSVGSGGQNQFMRTTKS</sequence>
<feature type="compositionally biased region" description="Polar residues" evidence="1">
    <location>
        <begin position="58"/>
        <end position="67"/>
    </location>
</feature>
<dbReference type="RefSeq" id="WP_134255885.1">
    <property type="nucleotide sequence ID" value="NZ_CADEVB010000005.1"/>
</dbReference>
<evidence type="ECO:0000313" key="3">
    <source>
        <dbReference type="Proteomes" id="UP000298234"/>
    </source>
</evidence>
<comment type="caution">
    <text evidence="2">The sequence shown here is derived from an EMBL/GenBank/DDBJ whole genome shotgun (WGS) entry which is preliminary data.</text>
</comment>
<organism evidence="2 3">
    <name type="scientific">Burkholderia cepacia</name>
    <name type="common">Pseudomonas cepacia</name>
    <dbReference type="NCBI Taxonomy" id="292"/>
    <lineage>
        <taxon>Bacteria</taxon>
        <taxon>Pseudomonadati</taxon>
        <taxon>Pseudomonadota</taxon>
        <taxon>Betaproteobacteria</taxon>
        <taxon>Burkholderiales</taxon>
        <taxon>Burkholderiaceae</taxon>
        <taxon>Burkholderia</taxon>
        <taxon>Burkholderia cepacia complex</taxon>
    </lineage>
</organism>
<dbReference type="Proteomes" id="UP000298234">
    <property type="component" value="Unassembled WGS sequence"/>
</dbReference>
<accession>A0AAX2RAI7</accession>
<dbReference type="EMBL" id="SNSQ01000093">
    <property type="protein sequence ID" value="TEU32851.1"/>
    <property type="molecule type" value="Genomic_DNA"/>
</dbReference>